<dbReference type="InterPro" id="IPR002182">
    <property type="entry name" value="NB-ARC"/>
</dbReference>
<dbReference type="Gene3D" id="1.10.10.10">
    <property type="entry name" value="Winged helix-like DNA-binding domain superfamily/Winged helix DNA-binding domain"/>
    <property type="match status" value="1"/>
</dbReference>
<dbReference type="PANTHER" id="PTHR47691">
    <property type="entry name" value="REGULATOR-RELATED"/>
    <property type="match status" value="1"/>
</dbReference>
<reference evidence="2 3" key="1">
    <citation type="submission" date="2018-11" db="EMBL/GenBank/DDBJ databases">
        <title>The genome draft of YIM 96095.</title>
        <authorList>
            <person name="Tang S.-K."/>
            <person name="Chunyu W.-X."/>
            <person name="Feng Y.-Z."/>
        </authorList>
    </citation>
    <scope>NUCLEOTIDE SEQUENCE [LARGE SCALE GENOMIC DNA]</scope>
    <source>
        <strain evidence="2 3">YIM 96095</strain>
    </source>
</reference>
<dbReference type="EMBL" id="RJMB01000036">
    <property type="protein sequence ID" value="RNL80639.1"/>
    <property type="molecule type" value="Genomic_DNA"/>
</dbReference>
<accession>A0A3N0DYE3</accession>
<dbReference type="InterPro" id="IPR027417">
    <property type="entry name" value="P-loop_NTPase"/>
</dbReference>
<dbReference type="PRINTS" id="PR00364">
    <property type="entry name" value="DISEASERSIST"/>
</dbReference>
<feature type="domain" description="HTH luxR-type" evidence="1">
    <location>
        <begin position="745"/>
        <end position="810"/>
    </location>
</feature>
<evidence type="ECO:0000259" key="1">
    <source>
        <dbReference type="PROSITE" id="PS50043"/>
    </source>
</evidence>
<dbReference type="PROSITE" id="PS50043">
    <property type="entry name" value="HTH_LUXR_2"/>
    <property type="match status" value="1"/>
</dbReference>
<dbReference type="OrthoDB" id="3194665at2"/>
<dbReference type="InterPro" id="IPR058852">
    <property type="entry name" value="HTH_77"/>
</dbReference>
<dbReference type="RefSeq" id="WP_123203476.1">
    <property type="nucleotide sequence ID" value="NZ_RJMB01000036.1"/>
</dbReference>
<evidence type="ECO:0000313" key="2">
    <source>
        <dbReference type="EMBL" id="RNL80639.1"/>
    </source>
</evidence>
<dbReference type="PRINTS" id="PR00038">
    <property type="entry name" value="HTHLUXR"/>
</dbReference>
<comment type="caution">
    <text evidence="2">The sequence shown here is derived from an EMBL/GenBank/DDBJ whole genome shotgun (WGS) entry which is preliminary data.</text>
</comment>
<dbReference type="InterPro" id="IPR000792">
    <property type="entry name" value="Tscrpt_reg_LuxR_C"/>
</dbReference>
<dbReference type="Pfam" id="PF13424">
    <property type="entry name" value="TPR_12"/>
    <property type="match status" value="1"/>
</dbReference>
<dbReference type="InterPro" id="IPR036388">
    <property type="entry name" value="WH-like_DNA-bd_sf"/>
</dbReference>
<dbReference type="Gene3D" id="3.40.50.300">
    <property type="entry name" value="P-loop containing nucleotide triphosphate hydrolases"/>
    <property type="match status" value="1"/>
</dbReference>
<gene>
    <name evidence="2" type="ORF">EFW17_22700</name>
</gene>
<dbReference type="Pfam" id="PF00196">
    <property type="entry name" value="GerE"/>
    <property type="match status" value="1"/>
</dbReference>
<dbReference type="SUPFAM" id="SSF52540">
    <property type="entry name" value="P-loop containing nucleoside triphosphate hydrolases"/>
    <property type="match status" value="1"/>
</dbReference>
<dbReference type="GO" id="GO:0006355">
    <property type="term" value="P:regulation of DNA-templated transcription"/>
    <property type="evidence" value="ECO:0007669"/>
    <property type="project" value="InterPro"/>
</dbReference>
<dbReference type="Pfam" id="PF00931">
    <property type="entry name" value="NB-ARC"/>
    <property type="match status" value="1"/>
</dbReference>
<keyword evidence="3" id="KW-1185">Reference proteome</keyword>
<dbReference type="Proteomes" id="UP000269198">
    <property type="component" value="Unassembled WGS sequence"/>
</dbReference>
<name>A0A3N0DYE3_9ACTN</name>
<evidence type="ECO:0000313" key="3">
    <source>
        <dbReference type="Proteomes" id="UP000269198"/>
    </source>
</evidence>
<dbReference type="GO" id="GO:0003677">
    <property type="term" value="F:DNA binding"/>
    <property type="evidence" value="ECO:0007669"/>
    <property type="project" value="InterPro"/>
</dbReference>
<dbReference type="SMART" id="SM00421">
    <property type="entry name" value="HTH_LUXR"/>
    <property type="match status" value="1"/>
</dbReference>
<dbReference type="SUPFAM" id="SSF48452">
    <property type="entry name" value="TPR-like"/>
    <property type="match status" value="2"/>
</dbReference>
<protein>
    <submittedName>
        <fullName evidence="2">LuxR family transcriptional regulator</fullName>
    </submittedName>
</protein>
<sequence>MSPPPHNLPRPADDFIGRERDVSDICQLLGNLRQVTLTGTGGIGKTRLAINVADRLAHRFDDGVRFVDLSDATTAGQVGRSVARALRVMEHPDSAAPDAIITALRPQRALLVLDTCERAVGPVAELCREILRRCPEVRILATSRQPLRDPGECVWRVPPLSMPVRPTPTETRGDTLTPLPRRDALRYEAVRLFTNRAYAARTGFELTRENAGHVVEICRMLDGVPLAIELAAARARVLSAEQILHRLGDRFRLLATRDVELPARQRTMRGVLEWSHALLTERERVLFRRLSVFSTWNLELAEDVCNDTAISDTDVPELHDSLLDKSLVVVDAEVDGAVHYRLPDTVRAYATELLASSGEHETLWDRYLRSTVARLESIETALCGPLPWEERKRLLNRQDHLRENTERLLTWALDHGRTESGLRLCSALRSYWTVRDLVIEGTGYLRRLLDTAPRAPSSVVRTRALAVYAELSLGVEAPHTVSAAAREALDAARHNGDASAAASALVTLAVLTQRAGTDTEAGWEHATEALEFAGGLPDHIAEISALRVLARIARRSGDLDESERLLERAIAVAEDIGDHWNAARCRNTLGVVALRRGDLDVASGRLTGALRVFDELGVTPDTARCTAALGQVDVARGDIASARERLSECLRMSVRSGRSVAVARGLEALAELAIVEGQLERAASLAGAANSLRSALGQSWAREGNLFSRIERDLPRDTAIKAWEMWRTLPLGQVIENALAFPAPRRPALPALTPREREIAALVGADLSNRQISEKLTISQATAARHIANIFRKMSLSSRAQLAEWARRRDLG</sequence>
<dbReference type="InterPro" id="IPR016032">
    <property type="entry name" value="Sig_transdc_resp-reg_C-effctor"/>
</dbReference>
<dbReference type="AlphaFoldDB" id="A0A3N0DYE3"/>
<dbReference type="SUPFAM" id="SSF46894">
    <property type="entry name" value="C-terminal effector domain of the bipartite response regulators"/>
    <property type="match status" value="1"/>
</dbReference>
<dbReference type="Pfam" id="PF25872">
    <property type="entry name" value="HTH_77"/>
    <property type="match status" value="1"/>
</dbReference>
<organism evidence="2 3">
    <name type="scientific">Halostreptopolyspora alba</name>
    <dbReference type="NCBI Taxonomy" id="2487137"/>
    <lineage>
        <taxon>Bacteria</taxon>
        <taxon>Bacillati</taxon>
        <taxon>Actinomycetota</taxon>
        <taxon>Actinomycetes</taxon>
        <taxon>Streptosporangiales</taxon>
        <taxon>Nocardiopsidaceae</taxon>
        <taxon>Halostreptopolyspora</taxon>
    </lineage>
</organism>
<dbReference type="PANTHER" id="PTHR47691:SF3">
    <property type="entry name" value="HTH-TYPE TRANSCRIPTIONAL REGULATOR RV0890C-RELATED"/>
    <property type="match status" value="1"/>
</dbReference>
<dbReference type="GO" id="GO:0043531">
    <property type="term" value="F:ADP binding"/>
    <property type="evidence" value="ECO:0007669"/>
    <property type="project" value="InterPro"/>
</dbReference>
<dbReference type="Gene3D" id="1.25.40.10">
    <property type="entry name" value="Tetratricopeptide repeat domain"/>
    <property type="match status" value="1"/>
</dbReference>
<dbReference type="CDD" id="cd06170">
    <property type="entry name" value="LuxR_C_like"/>
    <property type="match status" value="1"/>
</dbReference>
<dbReference type="InterPro" id="IPR011990">
    <property type="entry name" value="TPR-like_helical_dom_sf"/>
</dbReference>
<proteinExistence type="predicted"/>